<feature type="transmembrane region" description="Helical" evidence="6">
    <location>
        <begin position="138"/>
        <end position="158"/>
    </location>
</feature>
<dbReference type="InterPro" id="IPR050448">
    <property type="entry name" value="OpgB/LTA_synthase_biosynth"/>
</dbReference>
<dbReference type="EMBL" id="JARHUD010000002">
    <property type="protein sequence ID" value="MDF2095003.1"/>
    <property type="molecule type" value="Genomic_DNA"/>
</dbReference>
<reference evidence="8 9" key="1">
    <citation type="submission" date="2023-03" db="EMBL/GenBank/DDBJ databases">
        <title>Fodinicurvata sp. CAU 1616 isolated from sea sendiment.</title>
        <authorList>
            <person name="Kim W."/>
        </authorList>
    </citation>
    <scope>NUCLEOTIDE SEQUENCE [LARGE SCALE GENOMIC DNA]</scope>
    <source>
        <strain evidence="8 9">CAU 1616</strain>
    </source>
</reference>
<keyword evidence="5 6" id="KW-0472">Membrane</keyword>
<dbReference type="SUPFAM" id="SSF53649">
    <property type="entry name" value="Alkaline phosphatase-like"/>
    <property type="match status" value="1"/>
</dbReference>
<evidence type="ECO:0000256" key="1">
    <source>
        <dbReference type="ARBA" id="ARBA00004651"/>
    </source>
</evidence>
<name>A0ABT5YJD0_9PROT</name>
<feature type="transmembrane region" description="Helical" evidence="6">
    <location>
        <begin position="34"/>
        <end position="51"/>
    </location>
</feature>
<keyword evidence="3 6" id="KW-0812">Transmembrane</keyword>
<sequence length="489" mass="54352">MATAFVGLLVLYAVGLYLERGVAPRPARWRRPPIAYLTFLTVGFAWYALLLGVTGRALLALLISLAGAFALQVVSNAKYALLREPLVFSDFALIPQILRHPRLYYVELLQRLRTWLLIAPVIALLLLWLWLEPVMQPYWARFGLIALAPALLALPPYLPGLGPALRRAAARHLPVPEPEAATERLGLAAFLLLSFLRWLDTRPPQVTEPLPLPAIAGRNPAPLVVAVQSESFLDLRRLRDDAPALPNLARAQQRALAWGPLGVPAIGAYTMRTEYAFLSATANRAMGFDGLDPYLRADRFPLPCLPRLLSQAGWETLFLHPHAAHFFRRHKVMPALGFNRMVTEEAFPNVERIGPYVSDAALTTELLRQMEEARDPAFIFTVTMENHGPWRPGRLPGLEQEAEIYGQHLVHADAMLGRVLDALDGMDRPWALCFFGDHPPILRSIGDPAPDHRSDYVLLTSADPPAEGPRELDAAELGTLLRQRIAAMT</sequence>
<comment type="caution">
    <text evidence="8">The sequence shown here is derived from an EMBL/GenBank/DDBJ whole genome shotgun (WGS) entry which is preliminary data.</text>
</comment>
<dbReference type="InterPro" id="IPR000917">
    <property type="entry name" value="Sulfatase_N"/>
</dbReference>
<dbReference type="Pfam" id="PF00884">
    <property type="entry name" value="Sulfatase"/>
    <property type="match status" value="1"/>
</dbReference>
<feature type="transmembrane region" description="Helical" evidence="6">
    <location>
        <begin position="112"/>
        <end position="131"/>
    </location>
</feature>
<dbReference type="PANTHER" id="PTHR47371:SF3">
    <property type="entry name" value="PHOSPHOGLYCEROL TRANSFERASE I"/>
    <property type="match status" value="1"/>
</dbReference>
<keyword evidence="2" id="KW-1003">Cell membrane</keyword>
<feature type="transmembrane region" description="Helical" evidence="6">
    <location>
        <begin position="58"/>
        <end position="81"/>
    </location>
</feature>
<gene>
    <name evidence="8" type="ORF">P2G67_03335</name>
</gene>
<protein>
    <submittedName>
        <fullName evidence="8">LTA synthase family protein</fullName>
    </submittedName>
</protein>
<comment type="subcellular location">
    <subcellularLocation>
        <location evidence="1">Cell membrane</location>
        <topology evidence="1">Multi-pass membrane protein</topology>
    </subcellularLocation>
</comment>
<evidence type="ECO:0000256" key="6">
    <source>
        <dbReference type="SAM" id="Phobius"/>
    </source>
</evidence>
<evidence type="ECO:0000313" key="8">
    <source>
        <dbReference type="EMBL" id="MDF2095003.1"/>
    </source>
</evidence>
<dbReference type="RefSeq" id="WP_275820012.1">
    <property type="nucleotide sequence ID" value="NZ_JARHUD010000002.1"/>
</dbReference>
<accession>A0ABT5YJD0</accession>
<proteinExistence type="predicted"/>
<organism evidence="8 9">
    <name type="scientific">Aquibaculum arenosum</name>
    <dbReference type="NCBI Taxonomy" id="3032591"/>
    <lineage>
        <taxon>Bacteria</taxon>
        <taxon>Pseudomonadati</taxon>
        <taxon>Pseudomonadota</taxon>
        <taxon>Alphaproteobacteria</taxon>
        <taxon>Rhodospirillales</taxon>
        <taxon>Rhodovibrionaceae</taxon>
        <taxon>Aquibaculum</taxon>
    </lineage>
</organism>
<dbReference type="Gene3D" id="3.40.720.10">
    <property type="entry name" value="Alkaline Phosphatase, subunit A"/>
    <property type="match status" value="1"/>
</dbReference>
<feature type="domain" description="Sulfatase N-terminal" evidence="7">
    <location>
        <begin position="222"/>
        <end position="462"/>
    </location>
</feature>
<keyword evidence="4 6" id="KW-1133">Transmembrane helix</keyword>
<evidence type="ECO:0000313" key="9">
    <source>
        <dbReference type="Proteomes" id="UP001215503"/>
    </source>
</evidence>
<evidence type="ECO:0000259" key="7">
    <source>
        <dbReference type="Pfam" id="PF00884"/>
    </source>
</evidence>
<evidence type="ECO:0000256" key="5">
    <source>
        <dbReference type="ARBA" id="ARBA00023136"/>
    </source>
</evidence>
<dbReference type="PANTHER" id="PTHR47371">
    <property type="entry name" value="LIPOTEICHOIC ACID SYNTHASE"/>
    <property type="match status" value="1"/>
</dbReference>
<evidence type="ECO:0000256" key="3">
    <source>
        <dbReference type="ARBA" id="ARBA00022692"/>
    </source>
</evidence>
<keyword evidence="9" id="KW-1185">Reference proteome</keyword>
<dbReference type="InterPro" id="IPR017850">
    <property type="entry name" value="Alkaline_phosphatase_core_sf"/>
</dbReference>
<evidence type="ECO:0000256" key="4">
    <source>
        <dbReference type="ARBA" id="ARBA00022989"/>
    </source>
</evidence>
<dbReference type="CDD" id="cd16015">
    <property type="entry name" value="LTA_synthase"/>
    <property type="match status" value="1"/>
</dbReference>
<dbReference type="Proteomes" id="UP001215503">
    <property type="component" value="Unassembled WGS sequence"/>
</dbReference>
<evidence type="ECO:0000256" key="2">
    <source>
        <dbReference type="ARBA" id="ARBA00022475"/>
    </source>
</evidence>